<evidence type="ECO:0000313" key="2">
    <source>
        <dbReference type="Proteomes" id="UP000294506"/>
    </source>
</evidence>
<dbReference type="InterPro" id="IPR007325">
    <property type="entry name" value="KFase/CYL"/>
</dbReference>
<dbReference type="EMBL" id="SOAN01000002">
    <property type="protein sequence ID" value="TDS86958.1"/>
    <property type="molecule type" value="Genomic_DNA"/>
</dbReference>
<dbReference type="InterPro" id="IPR037175">
    <property type="entry name" value="KFase_sf"/>
</dbReference>
<name>A0A4R7G6M4_9MICC</name>
<keyword evidence="2" id="KW-1185">Reference proteome</keyword>
<proteinExistence type="predicted"/>
<dbReference type="Pfam" id="PF04199">
    <property type="entry name" value="Cyclase"/>
    <property type="match status" value="1"/>
</dbReference>
<dbReference type="PANTHER" id="PTHR31118:SF32">
    <property type="entry name" value="KYNURENINE FORMAMIDASE"/>
    <property type="match status" value="1"/>
</dbReference>
<dbReference type="AlphaFoldDB" id="A0A4R7G6M4"/>
<organism evidence="1 2">
    <name type="scientific">Nesterenkonia aurantiaca</name>
    <dbReference type="NCBI Taxonomy" id="1436010"/>
    <lineage>
        <taxon>Bacteria</taxon>
        <taxon>Bacillati</taxon>
        <taxon>Actinomycetota</taxon>
        <taxon>Actinomycetes</taxon>
        <taxon>Micrococcales</taxon>
        <taxon>Micrococcaceae</taxon>
        <taxon>Nesterenkonia</taxon>
    </lineage>
</organism>
<dbReference type="Proteomes" id="UP000294506">
    <property type="component" value="Unassembled WGS sequence"/>
</dbReference>
<dbReference type="RefSeq" id="WP_036477627.1">
    <property type="nucleotide sequence ID" value="NZ_SOAN01000002.1"/>
</dbReference>
<dbReference type="SUPFAM" id="SSF102198">
    <property type="entry name" value="Putative cyclase"/>
    <property type="match status" value="1"/>
</dbReference>
<sequence length="215" mass="22911">MARWVDLSHEVLSGMPVFPGDPQVSIQPAATVSVDGFEVHSLHLGTHSGTHVDAPSHVIPGGHTVDAIDVQDLIGEAIVLRAGALNPGATVTLESVEEQFADGLGDARIVLVATGWDRHWGSELYRDHPVLEPQLAERLLEVGARVIGVDTLNPDSTRAADQGLPVHDIVLGSKRLIVENLRELTQLPARVTFVGLPLRLSGMDGSPIRAVAQPL</sequence>
<evidence type="ECO:0000313" key="1">
    <source>
        <dbReference type="EMBL" id="TDS86958.1"/>
    </source>
</evidence>
<comment type="caution">
    <text evidence="1">The sequence shown here is derived from an EMBL/GenBank/DDBJ whole genome shotgun (WGS) entry which is preliminary data.</text>
</comment>
<reference evidence="1 2" key="1">
    <citation type="submission" date="2019-03" db="EMBL/GenBank/DDBJ databases">
        <title>Genomic Encyclopedia of Type Strains, Phase III (KMG-III): the genomes of soil and plant-associated and newly described type strains.</title>
        <authorList>
            <person name="Whitman W."/>
        </authorList>
    </citation>
    <scope>NUCLEOTIDE SEQUENCE [LARGE SCALE GENOMIC DNA]</scope>
    <source>
        <strain evidence="1 2">DSM 27373</strain>
    </source>
</reference>
<gene>
    <name evidence="1" type="ORF">EV640_102253</name>
</gene>
<dbReference type="Gene3D" id="3.50.30.50">
    <property type="entry name" value="Putative cyclase"/>
    <property type="match status" value="1"/>
</dbReference>
<dbReference type="GO" id="GO:0019441">
    <property type="term" value="P:L-tryptophan catabolic process to kynurenine"/>
    <property type="evidence" value="ECO:0007669"/>
    <property type="project" value="InterPro"/>
</dbReference>
<dbReference type="GO" id="GO:0004061">
    <property type="term" value="F:arylformamidase activity"/>
    <property type="evidence" value="ECO:0007669"/>
    <property type="project" value="InterPro"/>
</dbReference>
<dbReference type="PANTHER" id="PTHR31118">
    <property type="entry name" value="CYCLASE-LIKE PROTEIN 2"/>
    <property type="match status" value="1"/>
</dbReference>
<accession>A0A4R7G6M4</accession>
<protein>
    <submittedName>
        <fullName evidence="1">Kynurenine formamidase</fullName>
    </submittedName>
</protein>